<dbReference type="GO" id="GO:0004601">
    <property type="term" value="F:peroxidase activity"/>
    <property type="evidence" value="ECO:0007669"/>
    <property type="project" value="UniProtKB-KW"/>
</dbReference>
<keyword evidence="2" id="KW-0575">Peroxidase</keyword>
<keyword evidence="2" id="KW-0560">Oxidoreductase</keyword>
<reference evidence="3" key="1">
    <citation type="submission" date="2015-10" db="EMBL/GenBank/DDBJ databases">
        <authorList>
            <person name="Regsiter A."/>
            <person name="william w."/>
        </authorList>
    </citation>
    <scope>NUCLEOTIDE SEQUENCE [LARGE SCALE GENOMIC DNA]</scope>
</reference>
<keyword evidence="3" id="KW-1185">Reference proteome</keyword>
<keyword evidence="1" id="KW-0812">Transmembrane</keyword>
<dbReference type="PANTHER" id="PTHR31446">
    <property type="entry name" value="ACID PHOSPHATASE/VANADIUM-DEPENDENT HALOPEROXIDASE-RELATED PROTEIN"/>
    <property type="match status" value="1"/>
</dbReference>
<name>A0A1J1LI38_9CYAN</name>
<dbReference type="Pfam" id="PF02681">
    <property type="entry name" value="DUF212"/>
    <property type="match status" value="1"/>
</dbReference>
<organism evidence="2 3">
    <name type="scientific">Planktothrix tepida PCC 9214</name>
    <dbReference type="NCBI Taxonomy" id="671072"/>
    <lineage>
        <taxon>Bacteria</taxon>
        <taxon>Bacillati</taxon>
        <taxon>Cyanobacteriota</taxon>
        <taxon>Cyanophyceae</taxon>
        <taxon>Oscillatoriophycideae</taxon>
        <taxon>Oscillatoriales</taxon>
        <taxon>Microcoleaceae</taxon>
        <taxon>Planktothrix</taxon>
    </lineage>
</organism>
<dbReference type="EMBL" id="CZDF01000148">
    <property type="protein sequence ID" value="CUR32277.1"/>
    <property type="molecule type" value="Genomic_DNA"/>
</dbReference>
<feature type="transmembrane region" description="Helical" evidence="1">
    <location>
        <begin position="12"/>
        <end position="30"/>
    </location>
</feature>
<dbReference type="OrthoDB" id="9792681at2"/>
<keyword evidence="1" id="KW-1133">Transmembrane helix</keyword>
<evidence type="ECO:0000313" key="3">
    <source>
        <dbReference type="Proteomes" id="UP000184315"/>
    </source>
</evidence>
<sequence length="160" mass="17195">MQDFAQILDNQVLWVALLACILAQLSKLAVELVQHGKINLRVLVTTGGMPSSHSAFVGALATGVGKTMGWGSPDFAIAVVFAVIVMYDAAGVRQAAGKQARILNQIIDEVFEEHKQLSEERLIELLGHTPFQVIVGLGLGIVIGSLAELNWPLHFIQASL</sequence>
<accession>A0A1J1LI38</accession>
<dbReference type="RefSeq" id="WP_072719016.1">
    <property type="nucleotide sequence ID" value="NZ_LN889796.1"/>
</dbReference>
<protein>
    <submittedName>
        <fullName evidence="2">Acid phosphatase/vanadium-dependent haloperoxidase-like protein</fullName>
    </submittedName>
</protein>
<feature type="transmembrane region" description="Helical" evidence="1">
    <location>
        <begin position="125"/>
        <end position="147"/>
    </location>
</feature>
<feature type="transmembrane region" description="Helical" evidence="1">
    <location>
        <begin position="75"/>
        <end position="92"/>
    </location>
</feature>
<dbReference type="STRING" id="671072.PL9214430249"/>
<gene>
    <name evidence="2" type="ORF">PL9214430249</name>
</gene>
<keyword evidence="1" id="KW-0472">Membrane</keyword>
<dbReference type="Proteomes" id="UP000184315">
    <property type="component" value="Unassembled WGS sequence"/>
</dbReference>
<dbReference type="PANTHER" id="PTHR31446:SF29">
    <property type="entry name" value="ACID PHOSPHATASE_VANADIUM-DEPENDENT HALOPEROXIDASE-RELATED PROTEIN"/>
    <property type="match status" value="1"/>
</dbReference>
<dbReference type="InterPro" id="IPR003832">
    <property type="entry name" value="DUF212"/>
</dbReference>
<proteinExistence type="predicted"/>
<dbReference type="AlphaFoldDB" id="A0A1J1LI38"/>
<evidence type="ECO:0000256" key="1">
    <source>
        <dbReference type="SAM" id="Phobius"/>
    </source>
</evidence>
<evidence type="ECO:0000313" key="2">
    <source>
        <dbReference type="EMBL" id="CUR32277.1"/>
    </source>
</evidence>